<dbReference type="GO" id="GO:0045893">
    <property type="term" value="P:positive regulation of DNA-templated transcription"/>
    <property type="evidence" value="ECO:0007669"/>
    <property type="project" value="TreeGrafter"/>
</dbReference>
<dbReference type="Pfam" id="PF00628">
    <property type="entry name" value="PHD"/>
    <property type="match status" value="1"/>
</dbReference>
<dbReference type="PANTHER" id="PTHR46174">
    <property type="entry name" value="CXXC-TYPE ZINC FINGER PROTEIN 1"/>
    <property type="match status" value="1"/>
</dbReference>
<evidence type="ECO:0000256" key="5">
    <source>
        <dbReference type="ARBA" id="ARBA00023242"/>
    </source>
</evidence>
<dbReference type="OrthoDB" id="436852at2759"/>
<dbReference type="SUPFAM" id="SSF57903">
    <property type="entry name" value="FYVE/PHD zinc finger"/>
    <property type="match status" value="1"/>
</dbReference>
<accession>A0A875S0W2</accession>
<gene>
    <name evidence="8" type="ORF">FOA43_001066</name>
</gene>
<sequence length="342" mass="40372">MSDSKKQLHRIQEKFNKFQRAPKYNLNSEELYCVCRRPDDGQLMVACDGCDEWFHFKCMNLNEKYKDLPAAVDAVMGKVSKYCSEEHGLEFMKKYVYGKLSSEGKGLMTTIFQQIYDLQSFKSLGEELPESDKADWPMSDSVKEELTEIDVELSQLEETEKNYSSKGKYLAKLKEKIKFLDETLSEEMNRDEESSSELDTESSKKSRRNKKVKKRNVNICGYERKLRLLESDWLNFTLTDEYKNMIEFTEQTVDAKKLCEDYLKLTERDRERDSIEDQSSSFKGLCLNDRKKCSRHLTWYGIIYDTLDSKLGEIGDRIHLLKEKKEALKQKELVRKWEKYTE</sequence>
<dbReference type="Gene3D" id="3.30.40.10">
    <property type="entry name" value="Zinc/RING finger domain, C3HC4 (zinc finger)"/>
    <property type="match status" value="1"/>
</dbReference>
<dbReference type="GO" id="GO:0048188">
    <property type="term" value="C:Set1C/COMPASS complex"/>
    <property type="evidence" value="ECO:0007669"/>
    <property type="project" value="InterPro"/>
</dbReference>
<keyword evidence="4" id="KW-0862">Zinc</keyword>
<evidence type="ECO:0000256" key="6">
    <source>
        <dbReference type="SAM" id="MobiDB-lite"/>
    </source>
</evidence>
<dbReference type="AlphaFoldDB" id="A0A875S0W2"/>
<proteinExistence type="predicted"/>
<protein>
    <recommendedName>
        <fullName evidence="7">Zinc finger PHD-type domain-containing protein</fullName>
    </recommendedName>
</protein>
<keyword evidence="9" id="KW-1185">Reference proteome</keyword>
<evidence type="ECO:0000256" key="2">
    <source>
        <dbReference type="ARBA" id="ARBA00022723"/>
    </source>
</evidence>
<feature type="region of interest" description="Disordered" evidence="6">
    <location>
        <begin position="186"/>
        <end position="209"/>
    </location>
</feature>
<reference evidence="8" key="1">
    <citation type="submission" date="2020-10" db="EMBL/GenBank/DDBJ databases">
        <authorList>
            <person name="Roach M.J.R."/>
        </authorList>
    </citation>
    <scope>NUCLEOTIDE SEQUENCE</scope>
    <source>
        <strain evidence="8">CBS 1945</strain>
    </source>
</reference>
<dbReference type="InterPro" id="IPR001965">
    <property type="entry name" value="Znf_PHD"/>
</dbReference>
<dbReference type="InterPro" id="IPR019787">
    <property type="entry name" value="Znf_PHD-finger"/>
</dbReference>
<organism evidence="8 9">
    <name type="scientific">Eeniella nana</name>
    <name type="common">Yeast</name>
    <name type="synonym">Brettanomyces nanus</name>
    <dbReference type="NCBI Taxonomy" id="13502"/>
    <lineage>
        <taxon>Eukaryota</taxon>
        <taxon>Fungi</taxon>
        <taxon>Dikarya</taxon>
        <taxon>Ascomycota</taxon>
        <taxon>Saccharomycotina</taxon>
        <taxon>Pichiomycetes</taxon>
        <taxon>Pichiales</taxon>
        <taxon>Pichiaceae</taxon>
        <taxon>Brettanomyces</taxon>
    </lineage>
</organism>
<dbReference type="SMART" id="SM00249">
    <property type="entry name" value="PHD"/>
    <property type="match status" value="1"/>
</dbReference>
<comment type="subcellular location">
    <subcellularLocation>
        <location evidence="1">Nucleus</location>
    </subcellularLocation>
</comment>
<feature type="domain" description="Zinc finger PHD-type" evidence="7">
    <location>
        <begin position="32"/>
        <end position="87"/>
    </location>
</feature>
<dbReference type="RefSeq" id="XP_038777317.1">
    <property type="nucleotide sequence ID" value="XM_038921389.1"/>
</dbReference>
<name>A0A875S0W2_EENNA</name>
<keyword evidence="2" id="KW-0479">Metal-binding</keyword>
<dbReference type="KEGG" id="bnn:FOA43_001066"/>
<evidence type="ECO:0000313" key="9">
    <source>
        <dbReference type="Proteomes" id="UP000662931"/>
    </source>
</evidence>
<dbReference type="EMBL" id="CP064812">
    <property type="protein sequence ID" value="QPG73752.1"/>
    <property type="molecule type" value="Genomic_DNA"/>
</dbReference>
<dbReference type="GO" id="GO:0008270">
    <property type="term" value="F:zinc ion binding"/>
    <property type="evidence" value="ECO:0007669"/>
    <property type="project" value="UniProtKB-KW"/>
</dbReference>
<dbReference type="InterPro" id="IPR011011">
    <property type="entry name" value="Znf_FYVE_PHD"/>
</dbReference>
<dbReference type="GeneID" id="62194467"/>
<evidence type="ECO:0000259" key="7">
    <source>
        <dbReference type="SMART" id="SM00249"/>
    </source>
</evidence>
<keyword evidence="5" id="KW-0539">Nucleus</keyword>
<keyword evidence="3" id="KW-0863">Zinc-finger</keyword>
<dbReference type="InterPro" id="IPR037869">
    <property type="entry name" value="Spp1/CFP1"/>
</dbReference>
<dbReference type="InterPro" id="IPR013083">
    <property type="entry name" value="Znf_RING/FYVE/PHD"/>
</dbReference>
<dbReference type="PANTHER" id="PTHR46174:SF1">
    <property type="entry name" value="CXXC-TYPE ZINC FINGER PROTEIN 1"/>
    <property type="match status" value="1"/>
</dbReference>
<dbReference type="Proteomes" id="UP000662931">
    <property type="component" value="Chromosome 1"/>
</dbReference>
<evidence type="ECO:0000256" key="1">
    <source>
        <dbReference type="ARBA" id="ARBA00004123"/>
    </source>
</evidence>
<evidence type="ECO:0000256" key="3">
    <source>
        <dbReference type="ARBA" id="ARBA00022771"/>
    </source>
</evidence>
<evidence type="ECO:0000313" key="8">
    <source>
        <dbReference type="EMBL" id="QPG73752.1"/>
    </source>
</evidence>
<evidence type="ECO:0000256" key="4">
    <source>
        <dbReference type="ARBA" id="ARBA00022833"/>
    </source>
</evidence>